<comment type="caution">
    <text evidence="1">The sequence shown here is derived from an EMBL/GenBank/DDBJ whole genome shotgun (WGS) entry which is preliminary data.</text>
</comment>
<dbReference type="EMBL" id="JANKHG010000014">
    <property type="protein sequence ID" value="MCR2745943.1"/>
    <property type="molecule type" value="Genomic_DNA"/>
</dbReference>
<protein>
    <recommendedName>
        <fullName evidence="3">Type II secretion system protein GspC N-terminal domain-containing protein</fullName>
    </recommendedName>
</protein>
<evidence type="ECO:0008006" key="3">
    <source>
        <dbReference type="Google" id="ProtNLM"/>
    </source>
</evidence>
<keyword evidence="2" id="KW-1185">Reference proteome</keyword>
<accession>A0ABT1XF87</accession>
<reference evidence="1" key="1">
    <citation type="submission" date="2022-07" db="EMBL/GenBank/DDBJ databases">
        <authorList>
            <person name="Xamxidin M."/>
        </authorList>
    </citation>
    <scope>NUCLEOTIDE SEQUENCE</scope>
    <source>
        <strain evidence="1">YS8-69</strain>
    </source>
</reference>
<gene>
    <name evidence="1" type="ORF">NSP04_04700</name>
</gene>
<evidence type="ECO:0000313" key="2">
    <source>
        <dbReference type="Proteomes" id="UP001165267"/>
    </source>
</evidence>
<proteinExistence type="predicted"/>
<evidence type="ECO:0000313" key="1">
    <source>
        <dbReference type="EMBL" id="MCR2745943.1"/>
    </source>
</evidence>
<sequence>MIEYLFSMLLVPLLPALENPDIGHAESLMALEQRLNQGRNSSVRVSEAKAPGDDELTLASNTESLPAITGRLFEWSSNLLVSEQARIDDLGRAVGSMRLTGIIESSGQRVAILNDGQRDYVVGVGSYVLNAYRVNSLGAGNVVLLPVDGRARGKPLELKLMPGVTPGGL</sequence>
<name>A0ABT1XF87_9BURK</name>
<dbReference type="Proteomes" id="UP001165267">
    <property type="component" value="Unassembled WGS sequence"/>
</dbReference>
<organism evidence="1 2">
    <name type="scientific">Limnobacter parvus</name>
    <dbReference type="NCBI Taxonomy" id="2939690"/>
    <lineage>
        <taxon>Bacteria</taxon>
        <taxon>Pseudomonadati</taxon>
        <taxon>Pseudomonadota</taxon>
        <taxon>Betaproteobacteria</taxon>
        <taxon>Burkholderiales</taxon>
        <taxon>Burkholderiaceae</taxon>
        <taxon>Limnobacter</taxon>
    </lineage>
</organism>
<dbReference type="RefSeq" id="WP_257511169.1">
    <property type="nucleotide sequence ID" value="NZ_JANKHG010000014.1"/>
</dbReference>